<dbReference type="RefSeq" id="WP_072736425.1">
    <property type="nucleotide sequence ID" value="NZ_CP048813.1"/>
</dbReference>
<evidence type="ECO:0000313" key="1">
    <source>
        <dbReference type="EMBL" id="SDH75080.1"/>
    </source>
</evidence>
<protein>
    <recommendedName>
        <fullName evidence="3">DUF4303 domain-containing protein</fullName>
    </recommendedName>
</protein>
<reference evidence="1 2" key="1">
    <citation type="submission" date="2016-10" db="EMBL/GenBank/DDBJ databases">
        <authorList>
            <person name="de Groot N.N."/>
        </authorList>
    </citation>
    <scope>NUCLEOTIDE SEQUENCE [LARGE SCALE GENOMIC DNA]</scope>
    <source>
        <strain evidence="1 2">DSM 44892</strain>
    </source>
</reference>
<organism evidence="1 2">
    <name type="scientific">Rhodococcus triatomae</name>
    <dbReference type="NCBI Taxonomy" id="300028"/>
    <lineage>
        <taxon>Bacteria</taxon>
        <taxon>Bacillati</taxon>
        <taxon>Actinomycetota</taxon>
        <taxon>Actinomycetes</taxon>
        <taxon>Mycobacteriales</taxon>
        <taxon>Nocardiaceae</taxon>
        <taxon>Rhodococcus</taxon>
    </lineage>
</organism>
<evidence type="ECO:0000313" key="2">
    <source>
        <dbReference type="Proteomes" id="UP000183263"/>
    </source>
</evidence>
<dbReference type="EMBL" id="FNDN01000003">
    <property type="protein sequence ID" value="SDH75080.1"/>
    <property type="molecule type" value="Genomic_DNA"/>
</dbReference>
<sequence>MTADPSAVRVCVVVTAPAPAELLMALHRTLGIGLSEVLRRIDTGEPMVDVELFGNDHRQVTRLLESVLESVAAIRHSVHECIGDETPAEANRIAANRLANILAGDPESAPAVRPVPDAELSRAVAGATRAAITDLRAAHRDRFYTFALVASGELRAPYLSACSVEADNRDGIGPWDLAAGPYAVWGYDEHFGQVARAFESRGHLHELTNAAEFEREAGVRLASLEHALRLLDSEGFFGNGAARAGVLVTVATMPPDETDAGFVRRLNPASELYARWVQMCAEQPQPTRDPATSAELAAHEGPLSDPPNPAMAELWSATPGLYRPDGVAIYGPHSLAERNTTFEIAEYAPGWALVGDDGGGRGLFMRAPGPGFDPDTGRTSAEVFRCDLGGIGPDLAAESEFVTDDLIGWLTGSSQPGYR</sequence>
<dbReference type="OrthoDB" id="1739659at2"/>
<dbReference type="InterPro" id="IPR025409">
    <property type="entry name" value="DUF4303"/>
</dbReference>
<accession>A0A1G8EYZ3</accession>
<keyword evidence="2" id="KW-1185">Reference proteome</keyword>
<dbReference type="Proteomes" id="UP000183263">
    <property type="component" value="Unassembled WGS sequence"/>
</dbReference>
<evidence type="ECO:0008006" key="3">
    <source>
        <dbReference type="Google" id="ProtNLM"/>
    </source>
</evidence>
<gene>
    <name evidence="1" type="ORF">SAMN05444695_103109</name>
</gene>
<dbReference type="AlphaFoldDB" id="A0A1G8EYZ3"/>
<dbReference type="Pfam" id="PF14136">
    <property type="entry name" value="DUF4303"/>
    <property type="match status" value="1"/>
</dbReference>
<proteinExistence type="predicted"/>
<name>A0A1G8EYZ3_9NOCA</name>